<keyword evidence="1" id="KW-1133">Transmembrane helix</keyword>
<evidence type="ECO:0000256" key="1">
    <source>
        <dbReference type="SAM" id="Phobius"/>
    </source>
</evidence>
<protein>
    <submittedName>
        <fullName evidence="2">Uncharacterized protein</fullName>
    </submittedName>
</protein>
<comment type="caution">
    <text evidence="2">The sequence shown here is derived from an EMBL/GenBank/DDBJ whole genome shotgun (WGS) entry which is preliminary data.</text>
</comment>
<dbReference type="EMBL" id="LAZR01000619">
    <property type="protein sequence ID" value="KKN62572.1"/>
    <property type="molecule type" value="Genomic_DNA"/>
</dbReference>
<sequence>MNIVICYARSTNALSETTWCKRLFEIQFYKMAKRSAMRLINYLKVAEALAVILGVGAALYEFYFGDRFAQRQAMVEFDRRSFDVASGLFDGGAMMSFVEVATRYNNPSEERLYKNADAAVKKATEDVILTSGFPILFKIAEIDSCLQNRLCNPAIVLGMTCAPILGVQREFKALTRRYSGVSQLNREKPLLRMATRCSGSA</sequence>
<accession>A0A0F9SJR6</accession>
<feature type="transmembrane region" description="Helical" evidence="1">
    <location>
        <begin position="39"/>
        <end position="60"/>
    </location>
</feature>
<proteinExistence type="predicted"/>
<dbReference type="AlphaFoldDB" id="A0A0F9SJR6"/>
<keyword evidence="1" id="KW-0812">Transmembrane</keyword>
<gene>
    <name evidence="2" type="ORF">LCGC14_0510610</name>
</gene>
<organism evidence="2">
    <name type="scientific">marine sediment metagenome</name>
    <dbReference type="NCBI Taxonomy" id="412755"/>
    <lineage>
        <taxon>unclassified sequences</taxon>
        <taxon>metagenomes</taxon>
        <taxon>ecological metagenomes</taxon>
    </lineage>
</organism>
<name>A0A0F9SJR6_9ZZZZ</name>
<reference evidence="2" key="1">
    <citation type="journal article" date="2015" name="Nature">
        <title>Complex archaea that bridge the gap between prokaryotes and eukaryotes.</title>
        <authorList>
            <person name="Spang A."/>
            <person name="Saw J.H."/>
            <person name="Jorgensen S.L."/>
            <person name="Zaremba-Niedzwiedzka K."/>
            <person name="Martijn J."/>
            <person name="Lind A.E."/>
            <person name="van Eijk R."/>
            <person name="Schleper C."/>
            <person name="Guy L."/>
            <person name="Ettema T.J."/>
        </authorList>
    </citation>
    <scope>NUCLEOTIDE SEQUENCE</scope>
</reference>
<evidence type="ECO:0000313" key="2">
    <source>
        <dbReference type="EMBL" id="KKN62572.1"/>
    </source>
</evidence>
<keyword evidence="1" id="KW-0472">Membrane</keyword>